<name>R7QNQ5_CHOCR</name>
<dbReference type="AlphaFoldDB" id="R7QNQ5"/>
<dbReference type="PANTHER" id="PTHR42862:SF1">
    <property type="entry name" value="DELTA-1-PYRROLINE-5-CARBOXYLATE DEHYDROGENASE 2, ISOFORM A-RELATED"/>
    <property type="match status" value="1"/>
</dbReference>
<evidence type="ECO:0000313" key="9">
    <source>
        <dbReference type="EMBL" id="CDF39739.1"/>
    </source>
</evidence>
<dbReference type="SUPFAM" id="SSF53720">
    <property type="entry name" value="ALDH-like"/>
    <property type="match status" value="1"/>
</dbReference>
<dbReference type="OrthoDB" id="310895at2759"/>
<keyword evidence="10" id="KW-1185">Reference proteome</keyword>
<organism evidence="9 10">
    <name type="scientific">Chondrus crispus</name>
    <name type="common">Carrageen Irish moss</name>
    <name type="synonym">Polymorpha crispa</name>
    <dbReference type="NCBI Taxonomy" id="2769"/>
    <lineage>
        <taxon>Eukaryota</taxon>
        <taxon>Rhodophyta</taxon>
        <taxon>Florideophyceae</taxon>
        <taxon>Rhodymeniophycidae</taxon>
        <taxon>Gigartinales</taxon>
        <taxon>Gigartinaceae</taxon>
        <taxon>Chondrus</taxon>
    </lineage>
</organism>
<dbReference type="GeneID" id="17317769"/>
<dbReference type="Gramene" id="CDF39739">
    <property type="protein sequence ID" value="CDF39739"/>
    <property type="gene ID" value="CHC_T00006781001"/>
</dbReference>
<dbReference type="InterPro" id="IPR002872">
    <property type="entry name" value="Proline_DH_dom"/>
</dbReference>
<dbReference type="Pfam" id="PF00171">
    <property type="entry name" value="Aldedh"/>
    <property type="match status" value="1"/>
</dbReference>
<dbReference type="Gene3D" id="3.40.605.10">
    <property type="entry name" value="Aldehyde Dehydrogenase, Chain A, domain 1"/>
    <property type="match status" value="1"/>
</dbReference>
<keyword evidence="4" id="KW-0520">NAD</keyword>
<accession>R7QNQ5</accession>
<evidence type="ECO:0000313" key="10">
    <source>
        <dbReference type="Proteomes" id="UP000012073"/>
    </source>
</evidence>
<dbReference type="InterPro" id="IPR016163">
    <property type="entry name" value="Ald_DH_C"/>
</dbReference>
<dbReference type="GO" id="GO:0010133">
    <property type="term" value="P:L-proline catabolic process to L-glutamate"/>
    <property type="evidence" value="ECO:0007669"/>
    <property type="project" value="InterPro"/>
</dbReference>
<dbReference type="GO" id="GO:0003842">
    <property type="term" value="F:L-glutamate gamma-semialdehyde dehydrogenase activity"/>
    <property type="evidence" value="ECO:0007669"/>
    <property type="project" value="UniProtKB-EC"/>
</dbReference>
<evidence type="ECO:0000259" key="8">
    <source>
        <dbReference type="Pfam" id="PF01619"/>
    </source>
</evidence>
<comment type="pathway">
    <text evidence="1">Amino-acid degradation; L-proline degradation into L-glutamate; L-glutamate from L-proline: step 2/2.</text>
</comment>
<dbReference type="GO" id="GO:0009898">
    <property type="term" value="C:cytoplasmic side of plasma membrane"/>
    <property type="evidence" value="ECO:0007669"/>
    <property type="project" value="TreeGrafter"/>
</dbReference>
<dbReference type="InterPro" id="IPR050485">
    <property type="entry name" value="Proline_metab_enzyme"/>
</dbReference>
<dbReference type="EC" id="1.2.1.88" evidence="2"/>
<dbReference type="InterPro" id="IPR016161">
    <property type="entry name" value="Ald_DH/histidinol_DH"/>
</dbReference>
<protein>
    <recommendedName>
        <fullName evidence="2">L-glutamate gamma-semialdehyde dehydrogenase</fullName>
        <ecNumber evidence="2">1.2.1.88</ecNumber>
    </recommendedName>
</protein>
<dbReference type="KEGG" id="ccp:CHC_T00006781001"/>
<dbReference type="STRING" id="2769.R7QNQ5"/>
<gene>
    <name evidence="9" type="ORF">CHC_T00006781001</name>
</gene>
<evidence type="ECO:0000256" key="5">
    <source>
        <dbReference type="ARBA" id="ARBA00048142"/>
    </source>
</evidence>
<comment type="catalytic activity">
    <reaction evidence="5">
        <text>L-glutamate 5-semialdehyde + NAD(+) + H2O = L-glutamate + NADH + 2 H(+)</text>
        <dbReference type="Rhea" id="RHEA:30235"/>
        <dbReference type="ChEBI" id="CHEBI:15377"/>
        <dbReference type="ChEBI" id="CHEBI:15378"/>
        <dbReference type="ChEBI" id="CHEBI:29985"/>
        <dbReference type="ChEBI" id="CHEBI:57540"/>
        <dbReference type="ChEBI" id="CHEBI:57945"/>
        <dbReference type="ChEBI" id="CHEBI:58066"/>
        <dbReference type="EC" id="1.2.1.88"/>
    </reaction>
</comment>
<dbReference type="GO" id="GO:0003700">
    <property type="term" value="F:DNA-binding transcription factor activity"/>
    <property type="evidence" value="ECO:0007669"/>
    <property type="project" value="InterPro"/>
</dbReference>
<evidence type="ECO:0000259" key="7">
    <source>
        <dbReference type="Pfam" id="PF00171"/>
    </source>
</evidence>
<dbReference type="Proteomes" id="UP000012073">
    <property type="component" value="Unassembled WGS sequence"/>
</dbReference>
<dbReference type="InterPro" id="IPR015590">
    <property type="entry name" value="Aldehyde_DH_dom"/>
</dbReference>
<keyword evidence="3" id="KW-0560">Oxidoreductase</keyword>
<dbReference type="GO" id="GO:0004657">
    <property type="term" value="F:proline dehydrogenase activity"/>
    <property type="evidence" value="ECO:0007669"/>
    <property type="project" value="InterPro"/>
</dbReference>
<dbReference type="InterPro" id="IPR016162">
    <property type="entry name" value="Ald_DH_N"/>
</dbReference>
<sequence>MGHAGPGGGPRPGAPAVAARQLRALVVQDSLPAFFGPLDRALLVAGAYASYVVPGVVIAAARWRMKALVGDFVGRVDNVKAGGNVNLLGEAVLGEREAQRRRAEAIELLAGKNVEYVSVKVSGVTSQLNRWDFEGSLERVLASLRPLFERAVHANPKVLVNLDMEEYHDLEITLTAFMRLLEEERFQDLDAGIVLQTYLPDALPALKELVHWAERRPGRGQIKIRLVKGANLMMERVDAAIHGWQQAPYLTKEETDANYLRCLEWALTPERLDRVRIGVASHNLFLLAYAHVLAEERGVTGRVGFEMLQGMTPAHTPRIADKGHGMLLYTPVCREKDFDVAISYLFRRFEEASSEGNFLRSLPTLTAGSPQFEMERERFERAAEREDVSVGPRRRQLRPSPASASTMKGLANSATFINEPDTDPCLPQNRTWAMNVVDQKHFKPVSEESLVESVEALDSILKQARAGMKHWSQGKTAAERRAILTNVADVLARRRGDLINAMVFDGSKTFAEADAEVSEAIDFANYYGMKGEELPSGFEPFGVVAVLAPWNFPVAISCGGILSSIAAGNAVVYKPSHATPRCGEIVAECIWEAGVPRDAFHLVRCSERDVGKQLVTQSDAVILTGASETARLFRSWKHDIRLYAETSGKNSLVISPAADIDLAVADLVQSAFSNTGQKCSASSLAICIGDVYHSERFRRQLTDAVNSIKVGDASSISTVMGPLIMPPEGKLSRALTTTEPGEEWLAEPKCLDAHKDCRLWTPGVRVGVQPGSWFHQTEVFGPVLGIAQAKDLDNALEIQNGTDYGLTGGFHSLDLREIDHWIDNVEVGNAYVNRGTTGAIVRRQCFGGWKASVVGPGAKAGGPNYVMQFGLKTDKVKRDKKWLAHALQSDVEAWESHFSKDHDPSQLVYETNVFRYRPLERLAVRISAGADKFEVQRVKAAIKRCGVAHVTWSDAAEEDASCFADKLAGLEVSRLRIIGNIEDEVRGGATMAGIHVADDEVVSSGRVELQHYLREQSVSYTRHRFGNLVTE</sequence>
<dbReference type="EMBL" id="HG002070">
    <property type="protein sequence ID" value="CDF39739.1"/>
    <property type="molecule type" value="Genomic_DNA"/>
</dbReference>
<evidence type="ECO:0000256" key="1">
    <source>
        <dbReference type="ARBA" id="ARBA00004786"/>
    </source>
</evidence>
<dbReference type="PANTHER" id="PTHR42862">
    <property type="entry name" value="DELTA-1-PYRROLINE-5-CARBOXYLATE DEHYDROGENASE 1, ISOFORM A-RELATED"/>
    <property type="match status" value="1"/>
</dbReference>
<dbReference type="SUPFAM" id="SSF51730">
    <property type="entry name" value="FAD-linked oxidoreductase"/>
    <property type="match status" value="1"/>
</dbReference>
<evidence type="ECO:0000256" key="4">
    <source>
        <dbReference type="ARBA" id="ARBA00023027"/>
    </source>
</evidence>
<proteinExistence type="predicted"/>
<dbReference type="InterPro" id="IPR029041">
    <property type="entry name" value="FAD-linked_oxidoreductase-like"/>
</dbReference>
<dbReference type="PIRSF" id="PIRSF000197">
    <property type="entry name" value="Bifunct_PutA"/>
    <property type="match status" value="1"/>
</dbReference>
<dbReference type="PROSITE" id="PS00070">
    <property type="entry name" value="ALDEHYDE_DEHYDR_CYS"/>
    <property type="match status" value="1"/>
</dbReference>
<dbReference type="RefSeq" id="XP_005710033.1">
    <property type="nucleotide sequence ID" value="XM_005709976.1"/>
</dbReference>
<evidence type="ECO:0000256" key="3">
    <source>
        <dbReference type="ARBA" id="ARBA00023002"/>
    </source>
</evidence>
<dbReference type="Gene3D" id="3.20.20.220">
    <property type="match status" value="1"/>
</dbReference>
<dbReference type="SMR" id="R7QNQ5"/>
<feature type="domain" description="Aldehyde dehydrogenase" evidence="7">
    <location>
        <begin position="454"/>
        <end position="869"/>
    </location>
</feature>
<dbReference type="Pfam" id="PF01619">
    <property type="entry name" value="Pro_dh"/>
    <property type="match status" value="1"/>
</dbReference>
<dbReference type="InterPro" id="IPR025703">
    <property type="entry name" value="Bifunct_PutA"/>
</dbReference>
<evidence type="ECO:0000256" key="6">
    <source>
        <dbReference type="SAM" id="MobiDB-lite"/>
    </source>
</evidence>
<reference evidence="10" key="1">
    <citation type="journal article" date="2013" name="Proc. Natl. Acad. Sci. U.S.A.">
        <title>Genome structure and metabolic features in the red seaweed Chondrus crispus shed light on evolution of the Archaeplastida.</title>
        <authorList>
            <person name="Collen J."/>
            <person name="Porcel B."/>
            <person name="Carre W."/>
            <person name="Ball S.G."/>
            <person name="Chaparro C."/>
            <person name="Tonon T."/>
            <person name="Barbeyron T."/>
            <person name="Michel G."/>
            <person name="Noel B."/>
            <person name="Valentin K."/>
            <person name="Elias M."/>
            <person name="Artiguenave F."/>
            <person name="Arun A."/>
            <person name="Aury J.M."/>
            <person name="Barbosa-Neto J.F."/>
            <person name="Bothwell J.H."/>
            <person name="Bouget F.Y."/>
            <person name="Brillet L."/>
            <person name="Cabello-Hurtado F."/>
            <person name="Capella-Gutierrez S."/>
            <person name="Charrier B."/>
            <person name="Cladiere L."/>
            <person name="Cock J.M."/>
            <person name="Coelho S.M."/>
            <person name="Colleoni C."/>
            <person name="Czjzek M."/>
            <person name="Da Silva C."/>
            <person name="Delage L."/>
            <person name="Denoeud F."/>
            <person name="Deschamps P."/>
            <person name="Dittami S.M."/>
            <person name="Gabaldon T."/>
            <person name="Gachon C.M."/>
            <person name="Groisillier A."/>
            <person name="Herve C."/>
            <person name="Jabbari K."/>
            <person name="Katinka M."/>
            <person name="Kloareg B."/>
            <person name="Kowalczyk N."/>
            <person name="Labadie K."/>
            <person name="Leblanc C."/>
            <person name="Lopez P.J."/>
            <person name="McLachlan D.H."/>
            <person name="Meslet-Cladiere L."/>
            <person name="Moustafa A."/>
            <person name="Nehr Z."/>
            <person name="Nyvall Collen P."/>
            <person name="Panaud O."/>
            <person name="Partensky F."/>
            <person name="Poulain J."/>
            <person name="Rensing S.A."/>
            <person name="Rousvoal S."/>
            <person name="Samson G."/>
            <person name="Symeonidi A."/>
            <person name="Weissenbach J."/>
            <person name="Zambounis A."/>
            <person name="Wincker P."/>
            <person name="Boyen C."/>
        </authorList>
    </citation>
    <scope>NUCLEOTIDE SEQUENCE [LARGE SCALE GENOMIC DNA]</scope>
    <source>
        <strain evidence="10">cv. Stackhouse</strain>
    </source>
</reference>
<dbReference type="Gene3D" id="3.40.309.10">
    <property type="entry name" value="Aldehyde Dehydrogenase, Chain A, domain 2"/>
    <property type="match status" value="1"/>
</dbReference>
<feature type="domain" description="Proline dehydrogenase" evidence="8">
    <location>
        <begin position="83"/>
        <end position="360"/>
    </location>
</feature>
<feature type="region of interest" description="Disordered" evidence="6">
    <location>
        <begin position="383"/>
        <end position="406"/>
    </location>
</feature>
<dbReference type="InterPro" id="IPR016160">
    <property type="entry name" value="Ald_DH_CS_CYS"/>
</dbReference>
<evidence type="ECO:0000256" key="2">
    <source>
        <dbReference type="ARBA" id="ARBA00012884"/>
    </source>
</evidence>